<evidence type="ECO:0000313" key="1">
    <source>
        <dbReference type="EMBL" id="KAK3082084.1"/>
    </source>
</evidence>
<dbReference type="EMBL" id="JAWDJW010000012">
    <property type="protein sequence ID" value="KAK3082084.1"/>
    <property type="molecule type" value="Genomic_DNA"/>
</dbReference>
<protein>
    <submittedName>
        <fullName evidence="1">Uncharacterized protein</fullName>
    </submittedName>
</protein>
<sequence length="807" mass="89987">MELVAVVTQDDNLDVYRFGGQRAFGVQRRKQNTKVRSLCWKFNGLYLALGWQDGSLDVISSESGIVVQSIANNDGTGAGNTVSSIGWGMHFIDVPFFKKRIASGKTDSGNRRSTESRVTEDWDLDQEKTTLEHFLEREPVQDGLDLSSDLPDQLATLDVQTLLPKLPVLPLLPTTATYKPSVTAETFSSQAALDSVLHPIQRDHYAVGVLLPVHEDMSVVPVFFDSLPIGTIRLPQEWGFTNVRPVGYASHPYSCSELLLLELPASGKRQDSDSQLALVPLTLRFIQSSGVYLHLIASKTSQLKYLLEYITSCIDSISQHWTTSQDLPSRFMANIDEELSEKGENNLVQSLFHLAVTGNCPPSVKEWLIDQLAERGHKRWDHAVSHGYTKILDLVHENLLPAIDRCSILISSLRGLAFYHSDSDVFNVPPEHFTGILSTLKCMRLLSHNVLICANEERRQFAVFSKWLRHEIDVQATDPTSASADETMERDLGLDYPLLMAYIRGAMTDSKVAPFLQPAASPASPMSQAEADAYDEVKESVESFKRDAAKSAEAIKLKTHCGIMKQRCEALLARISSWQIASTSMDCGLVLEDEQVAVSDVRILYQDGLEDENHNMTTYVVTAPSDGQQGIRIHCIVHADIFDNIKGRVRRLESCCIRLPQGEVKDLKIFDDEHLLLLWSSEQASHLLRIPYTNGNLTAFGTANSAVVEGSALQAMQLPDGRANEEAHMHAIEDVEVLRQSGFLVHTFDATDIFKPVRIEINGRKEQQSVVVLGENCRHYRIFTFKAGDLDDRMEEEGSEDDVEMTG</sequence>
<dbReference type="Proteomes" id="UP001186974">
    <property type="component" value="Unassembled WGS sequence"/>
</dbReference>
<name>A0ACC3DYX9_9PEZI</name>
<comment type="caution">
    <text evidence="1">The sequence shown here is derived from an EMBL/GenBank/DDBJ whole genome shotgun (WGS) entry which is preliminary data.</text>
</comment>
<accession>A0ACC3DYX9</accession>
<organism evidence="1 2">
    <name type="scientific">Coniosporium uncinatum</name>
    <dbReference type="NCBI Taxonomy" id="93489"/>
    <lineage>
        <taxon>Eukaryota</taxon>
        <taxon>Fungi</taxon>
        <taxon>Dikarya</taxon>
        <taxon>Ascomycota</taxon>
        <taxon>Pezizomycotina</taxon>
        <taxon>Dothideomycetes</taxon>
        <taxon>Dothideomycetes incertae sedis</taxon>
        <taxon>Coniosporium</taxon>
    </lineage>
</organism>
<gene>
    <name evidence="1" type="ORF">LTS18_005070</name>
</gene>
<proteinExistence type="predicted"/>
<keyword evidence="2" id="KW-1185">Reference proteome</keyword>
<reference evidence="1" key="1">
    <citation type="submission" date="2024-09" db="EMBL/GenBank/DDBJ databases">
        <title>Black Yeasts Isolated from many extreme environments.</title>
        <authorList>
            <person name="Coleine C."/>
            <person name="Stajich J.E."/>
            <person name="Selbmann L."/>
        </authorList>
    </citation>
    <scope>NUCLEOTIDE SEQUENCE</scope>
    <source>
        <strain evidence="1">CCFEE 5737</strain>
    </source>
</reference>
<evidence type="ECO:0000313" key="2">
    <source>
        <dbReference type="Proteomes" id="UP001186974"/>
    </source>
</evidence>